<protein>
    <submittedName>
        <fullName evidence="1">Uncharacterized protein</fullName>
    </submittedName>
</protein>
<organism evidence="1 2">
    <name type="scientific">Polynucleobacter yangtzensis</name>
    <dbReference type="NCBI Taxonomy" id="1743159"/>
    <lineage>
        <taxon>Bacteria</taxon>
        <taxon>Pseudomonadati</taxon>
        <taxon>Pseudomonadota</taxon>
        <taxon>Betaproteobacteria</taxon>
        <taxon>Burkholderiales</taxon>
        <taxon>Burkholderiaceae</taxon>
        <taxon>Polynucleobacter</taxon>
    </lineage>
</organism>
<proteinExistence type="predicted"/>
<sequence length="65" mass="7097">MIKLVQSNNPIKQAIEYVGFDGTNPQVIAGLYFNLADELIEAGYSNGDVALMMEKCAAFLRTLGE</sequence>
<accession>A0ABM8CN32</accession>
<dbReference type="Proteomes" id="UP001211204">
    <property type="component" value="Chromosome"/>
</dbReference>
<dbReference type="EMBL" id="AP026974">
    <property type="protein sequence ID" value="BDT79219.1"/>
    <property type="molecule type" value="Genomic_DNA"/>
</dbReference>
<name>A0ABM8CN32_9BURK</name>
<dbReference type="RefSeq" id="WP_281744464.1">
    <property type="nucleotide sequence ID" value="NZ_AP026974.1"/>
</dbReference>
<reference evidence="1 2" key="1">
    <citation type="submission" date="2022-11" db="EMBL/GenBank/DDBJ databases">
        <title>Complete Genome Sequences of three Polynucleobacter sp. Subcluster PnecC Strains KF022, KF023, and KF032 Isolated from a Shallow Eutrophic Lake in Japan.</title>
        <authorList>
            <person name="Ogata Y."/>
            <person name="Watanabe K."/>
            <person name="Takemine S."/>
            <person name="Shindo C."/>
            <person name="Kurokawa R."/>
            <person name="Suda W."/>
        </authorList>
    </citation>
    <scope>NUCLEOTIDE SEQUENCE [LARGE SCALE GENOMIC DNA]</scope>
    <source>
        <strain evidence="1 2">KF032</strain>
    </source>
</reference>
<keyword evidence="2" id="KW-1185">Reference proteome</keyword>
<evidence type="ECO:0000313" key="1">
    <source>
        <dbReference type="EMBL" id="BDT79219.1"/>
    </source>
</evidence>
<evidence type="ECO:0000313" key="2">
    <source>
        <dbReference type="Proteomes" id="UP001211204"/>
    </source>
</evidence>
<gene>
    <name evidence="1" type="ORF">PKF032_11070</name>
</gene>